<evidence type="ECO:0000256" key="1">
    <source>
        <dbReference type="SAM" id="MobiDB-lite"/>
    </source>
</evidence>
<accession>A0A8T0GXK9</accession>
<dbReference type="PANTHER" id="PTHR33492">
    <property type="entry name" value="OSJNBA0043A12.37 PROTEIN-RELATED"/>
    <property type="match status" value="1"/>
</dbReference>
<dbReference type="AlphaFoldDB" id="A0A8T0GXK9"/>
<sequence>MAGSGEQVPLWPPSGCYNDSYSLMSILNYLPGSQVTQTESNSLENGMGTDGCFGQLRLEAPNPPVTPRRLGILPGSEVNEDPLSQRQETNSGVEEKMPEPSKGKGRRKRAHAGDKAAEDKRTRVPNWVEEEKTLLLAGKREYFQLCILQATGVISTFDKFDKSWSHYVANRSVDRCQPTCQGQWDTLCKDFNAIYDHEEKNQLLDPSRHHGSFWTMTKEQKDIANHERRSAFPKPLRELPREFQRAWYTLIESIYQKQDELSKLRVAKKMKIQSSILVDPNLPTSSTAPVVTSTHKDSASDISAGIPGSQRAEDKLVLGMDVKELISSVVAPFVTKQIANTIEPLISVMNMLVDDKKDRKEDLQLALQGKFQILKHQLNIQFNGYPDLGNVDESAGPGAGVTLNCERSLSQDAQLNVANSYNPSGRDLFLNQSDANGAGLWQSMNFHPEAETMVYDPLTDSYVWQTDSAHAGQLAVNQIQAPNEDLSTFTQYPTQLNSRQNADQCQNTNS</sequence>
<comment type="caution">
    <text evidence="2">The sequence shown here is derived from an EMBL/GenBank/DDBJ whole genome shotgun (WGS) entry which is preliminary data.</text>
</comment>
<name>A0A8T0GXK9_CERPU</name>
<gene>
    <name evidence="2" type="ORF">KC19_9G175600</name>
</gene>
<organism evidence="2 3">
    <name type="scientific">Ceratodon purpureus</name>
    <name type="common">Fire moss</name>
    <name type="synonym">Dicranum purpureum</name>
    <dbReference type="NCBI Taxonomy" id="3225"/>
    <lineage>
        <taxon>Eukaryota</taxon>
        <taxon>Viridiplantae</taxon>
        <taxon>Streptophyta</taxon>
        <taxon>Embryophyta</taxon>
        <taxon>Bryophyta</taxon>
        <taxon>Bryophytina</taxon>
        <taxon>Bryopsida</taxon>
        <taxon>Dicranidae</taxon>
        <taxon>Pseudoditrichales</taxon>
        <taxon>Ditrichaceae</taxon>
        <taxon>Ceratodon</taxon>
    </lineage>
</organism>
<feature type="compositionally biased region" description="Basic and acidic residues" evidence="1">
    <location>
        <begin position="93"/>
        <end position="102"/>
    </location>
</feature>
<feature type="region of interest" description="Disordered" evidence="1">
    <location>
        <begin position="57"/>
        <end position="122"/>
    </location>
</feature>
<feature type="compositionally biased region" description="Polar residues" evidence="1">
    <location>
        <begin position="82"/>
        <end position="92"/>
    </location>
</feature>
<dbReference type="Proteomes" id="UP000822688">
    <property type="component" value="Chromosome 9"/>
</dbReference>
<keyword evidence="3" id="KW-1185">Reference proteome</keyword>
<evidence type="ECO:0000313" key="2">
    <source>
        <dbReference type="EMBL" id="KAG0562844.1"/>
    </source>
</evidence>
<evidence type="ECO:0000313" key="3">
    <source>
        <dbReference type="Proteomes" id="UP000822688"/>
    </source>
</evidence>
<feature type="compositionally biased region" description="Basic and acidic residues" evidence="1">
    <location>
        <begin position="111"/>
        <end position="122"/>
    </location>
</feature>
<reference evidence="2" key="1">
    <citation type="submission" date="2020-06" db="EMBL/GenBank/DDBJ databases">
        <title>WGS assembly of Ceratodon purpureus strain R40.</title>
        <authorList>
            <person name="Carey S.B."/>
            <person name="Jenkins J."/>
            <person name="Shu S."/>
            <person name="Lovell J.T."/>
            <person name="Sreedasyam A."/>
            <person name="Maumus F."/>
            <person name="Tiley G.P."/>
            <person name="Fernandez-Pozo N."/>
            <person name="Barry K."/>
            <person name="Chen C."/>
            <person name="Wang M."/>
            <person name="Lipzen A."/>
            <person name="Daum C."/>
            <person name="Saski C.A."/>
            <person name="Payton A.C."/>
            <person name="Mcbreen J.C."/>
            <person name="Conrad R.E."/>
            <person name="Kollar L.M."/>
            <person name="Olsson S."/>
            <person name="Huttunen S."/>
            <person name="Landis J.B."/>
            <person name="Wickett N.J."/>
            <person name="Johnson M.G."/>
            <person name="Rensing S.A."/>
            <person name="Grimwood J."/>
            <person name="Schmutz J."/>
            <person name="Mcdaniel S.F."/>
        </authorList>
    </citation>
    <scope>NUCLEOTIDE SEQUENCE</scope>
    <source>
        <strain evidence="2">R40</strain>
    </source>
</reference>
<dbReference type="EMBL" id="CM026430">
    <property type="protein sequence ID" value="KAG0562844.1"/>
    <property type="molecule type" value="Genomic_DNA"/>
</dbReference>
<protein>
    <recommendedName>
        <fullName evidence="4">Myb-like domain-containing protein</fullName>
    </recommendedName>
</protein>
<dbReference type="PANTHER" id="PTHR33492:SF4">
    <property type="entry name" value="OS02G0174300 PROTEIN"/>
    <property type="match status" value="1"/>
</dbReference>
<proteinExistence type="predicted"/>
<evidence type="ECO:0008006" key="4">
    <source>
        <dbReference type="Google" id="ProtNLM"/>
    </source>
</evidence>